<accession>A0A2U9C3S9</accession>
<feature type="chain" id="PRO_5016133531" evidence="2">
    <location>
        <begin position="19"/>
        <end position="56"/>
    </location>
</feature>
<evidence type="ECO:0000256" key="1">
    <source>
        <dbReference type="SAM" id="MobiDB-lite"/>
    </source>
</evidence>
<feature type="compositionally biased region" description="Basic and acidic residues" evidence="1">
    <location>
        <begin position="21"/>
        <end position="49"/>
    </location>
</feature>
<evidence type="ECO:0000256" key="2">
    <source>
        <dbReference type="SAM" id="SignalP"/>
    </source>
</evidence>
<dbReference type="Proteomes" id="UP000246464">
    <property type="component" value="Chromosome 12"/>
</dbReference>
<reference evidence="3 4" key="1">
    <citation type="submission" date="2017-12" db="EMBL/GenBank/DDBJ databases">
        <title>Integrating genomic resources of turbot (Scophthalmus maximus) in depth evaluation of genetic and physical mapping variation across individuals.</title>
        <authorList>
            <person name="Martinez P."/>
        </authorList>
    </citation>
    <scope>NUCLEOTIDE SEQUENCE [LARGE SCALE GENOMIC DNA]</scope>
</reference>
<protein>
    <submittedName>
        <fullName evidence="3">Uncharacterized protein</fullName>
    </submittedName>
</protein>
<dbReference type="AlphaFoldDB" id="A0A2U9C3S9"/>
<organism evidence="3 4">
    <name type="scientific">Scophthalmus maximus</name>
    <name type="common">Turbot</name>
    <name type="synonym">Psetta maxima</name>
    <dbReference type="NCBI Taxonomy" id="52904"/>
    <lineage>
        <taxon>Eukaryota</taxon>
        <taxon>Metazoa</taxon>
        <taxon>Chordata</taxon>
        <taxon>Craniata</taxon>
        <taxon>Vertebrata</taxon>
        <taxon>Euteleostomi</taxon>
        <taxon>Actinopterygii</taxon>
        <taxon>Neopterygii</taxon>
        <taxon>Teleostei</taxon>
        <taxon>Neoteleostei</taxon>
        <taxon>Acanthomorphata</taxon>
        <taxon>Carangaria</taxon>
        <taxon>Pleuronectiformes</taxon>
        <taxon>Pleuronectoidei</taxon>
        <taxon>Scophthalmidae</taxon>
        <taxon>Scophthalmus</taxon>
    </lineage>
</organism>
<feature type="region of interest" description="Disordered" evidence="1">
    <location>
        <begin position="21"/>
        <end position="56"/>
    </location>
</feature>
<sequence length="56" mass="6041">MGCIGWIGALTCRLFAVGKVTKDSGEGREDQKTRREGKSEHHGKVKETAEGPVGNQ</sequence>
<dbReference type="EMBL" id="CP026254">
    <property type="protein sequence ID" value="AWP11271.1"/>
    <property type="molecule type" value="Genomic_DNA"/>
</dbReference>
<proteinExistence type="predicted"/>
<gene>
    <name evidence="3" type="ORF">SMAX5B_017589</name>
</gene>
<name>A0A2U9C3S9_SCOMX</name>
<feature type="signal peptide" evidence="2">
    <location>
        <begin position="1"/>
        <end position="18"/>
    </location>
</feature>
<evidence type="ECO:0000313" key="3">
    <source>
        <dbReference type="EMBL" id="AWP11271.1"/>
    </source>
</evidence>
<evidence type="ECO:0000313" key="4">
    <source>
        <dbReference type="Proteomes" id="UP000246464"/>
    </source>
</evidence>
<keyword evidence="2" id="KW-0732">Signal</keyword>
<keyword evidence="4" id="KW-1185">Reference proteome</keyword>